<gene>
    <name evidence="7" type="ORF">LSAT_V11C700364060</name>
</gene>
<evidence type="ECO:0000256" key="6">
    <source>
        <dbReference type="ARBA" id="ARBA00023136"/>
    </source>
</evidence>
<keyword evidence="3" id="KW-0808">Transferase</keyword>
<evidence type="ECO:0000256" key="5">
    <source>
        <dbReference type="ARBA" id="ARBA00022989"/>
    </source>
</evidence>
<proteinExistence type="inferred from homology"/>
<evidence type="ECO:0000256" key="4">
    <source>
        <dbReference type="ARBA" id="ARBA00022692"/>
    </source>
</evidence>
<dbReference type="Pfam" id="PF01040">
    <property type="entry name" value="UbiA"/>
    <property type="match status" value="1"/>
</dbReference>
<dbReference type="PANTHER" id="PTHR43009">
    <property type="entry name" value="HOMOGENTISATE SOLANESYLTRANSFERASE, CHLOROPLASTIC"/>
    <property type="match status" value="1"/>
</dbReference>
<evidence type="ECO:0000313" key="7">
    <source>
        <dbReference type="EMBL" id="KAJ0196769.1"/>
    </source>
</evidence>
<comment type="similarity">
    <text evidence="2">Belongs to the UbiA prenyltransferase family.</text>
</comment>
<dbReference type="InterPro" id="IPR044878">
    <property type="entry name" value="UbiA_sf"/>
</dbReference>
<evidence type="ECO:0000256" key="3">
    <source>
        <dbReference type="ARBA" id="ARBA00022679"/>
    </source>
</evidence>
<evidence type="ECO:0000256" key="2">
    <source>
        <dbReference type="ARBA" id="ARBA00005985"/>
    </source>
</evidence>
<sequence length="215" mass="23951">MESLAIGSLCKPSAMIQYSGVVKPSSSLVLKHQACIFDKNRYMTFQQRHVNYHMAAESFYKRSMLHGRPEKKFELDATSTNDPGSDAAHMNPMQTTVNFLDVLYRFIRPYAALGTALNVASMALLAVEKLSDFTPLFFVRLLQALVGSLLMQMYVTGFNQICDIELDKVNKPFLPLAAGDLSMRTAIIVSSLSAIMVLNYLSEISNMSPPFLSFT</sequence>
<keyword evidence="5" id="KW-1133">Transmembrane helix</keyword>
<comment type="caution">
    <text evidence="7">The sequence shown here is derived from an EMBL/GenBank/DDBJ whole genome shotgun (WGS) entry which is preliminary data.</text>
</comment>
<keyword evidence="8" id="KW-1185">Reference proteome</keyword>
<comment type="subcellular location">
    <subcellularLocation>
        <location evidence="1">Plastid</location>
        <location evidence="1">Chloroplast membrane</location>
        <topology evidence="1">Multi-pass membrane protein</topology>
    </subcellularLocation>
</comment>
<accession>A0A9R1V0R5</accession>
<evidence type="ECO:0000313" key="8">
    <source>
        <dbReference type="Proteomes" id="UP000235145"/>
    </source>
</evidence>
<dbReference type="GO" id="GO:0016765">
    <property type="term" value="F:transferase activity, transferring alkyl or aryl (other than methyl) groups"/>
    <property type="evidence" value="ECO:0007669"/>
    <property type="project" value="InterPro"/>
</dbReference>
<protein>
    <submittedName>
        <fullName evidence="7">Uncharacterized protein</fullName>
    </submittedName>
</protein>
<name>A0A9R1V0R5_LACSA</name>
<dbReference type="GO" id="GO:0031969">
    <property type="term" value="C:chloroplast membrane"/>
    <property type="evidence" value="ECO:0007669"/>
    <property type="project" value="UniProtKB-SubCell"/>
</dbReference>
<dbReference type="PANTHER" id="PTHR43009:SF9">
    <property type="entry name" value="HOMOGENTISATE PHYTYLTRANSFERASE"/>
    <property type="match status" value="1"/>
</dbReference>
<dbReference type="Proteomes" id="UP000235145">
    <property type="component" value="Unassembled WGS sequence"/>
</dbReference>
<reference evidence="7 8" key="1">
    <citation type="journal article" date="2017" name="Nat. Commun.">
        <title>Genome assembly with in vitro proximity ligation data and whole-genome triplication in lettuce.</title>
        <authorList>
            <person name="Reyes-Chin-Wo S."/>
            <person name="Wang Z."/>
            <person name="Yang X."/>
            <person name="Kozik A."/>
            <person name="Arikit S."/>
            <person name="Song C."/>
            <person name="Xia L."/>
            <person name="Froenicke L."/>
            <person name="Lavelle D.O."/>
            <person name="Truco M.J."/>
            <person name="Xia R."/>
            <person name="Zhu S."/>
            <person name="Xu C."/>
            <person name="Xu H."/>
            <person name="Xu X."/>
            <person name="Cox K."/>
            <person name="Korf I."/>
            <person name="Meyers B.C."/>
            <person name="Michelmore R.W."/>
        </authorList>
    </citation>
    <scope>NUCLEOTIDE SEQUENCE [LARGE SCALE GENOMIC DNA]</scope>
    <source>
        <strain evidence="8">cv. Salinas</strain>
        <tissue evidence="7">Seedlings</tissue>
    </source>
</reference>
<dbReference type="EMBL" id="NBSK02000007">
    <property type="protein sequence ID" value="KAJ0196769.1"/>
    <property type="molecule type" value="Genomic_DNA"/>
</dbReference>
<organism evidence="7 8">
    <name type="scientific">Lactuca sativa</name>
    <name type="common">Garden lettuce</name>
    <dbReference type="NCBI Taxonomy" id="4236"/>
    <lineage>
        <taxon>Eukaryota</taxon>
        <taxon>Viridiplantae</taxon>
        <taxon>Streptophyta</taxon>
        <taxon>Embryophyta</taxon>
        <taxon>Tracheophyta</taxon>
        <taxon>Spermatophyta</taxon>
        <taxon>Magnoliopsida</taxon>
        <taxon>eudicotyledons</taxon>
        <taxon>Gunneridae</taxon>
        <taxon>Pentapetalae</taxon>
        <taxon>asterids</taxon>
        <taxon>campanulids</taxon>
        <taxon>Asterales</taxon>
        <taxon>Asteraceae</taxon>
        <taxon>Cichorioideae</taxon>
        <taxon>Cichorieae</taxon>
        <taxon>Lactucinae</taxon>
        <taxon>Lactuca</taxon>
    </lineage>
</organism>
<dbReference type="Gene3D" id="1.10.357.140">
    <property type="entry name" value="UbiA prenyltransferase"/>
    <property type="match status" value="1"/>
</dbReference>
<keyword evidence="4" id="KW-0812">Transmembrane</keyword>
<dbReference type="InterPro" id="IPR000537">
    <property type="entry name" value="UbiA_prenyltransferase"/>
</dbReference>
<evidence type="ECO:0000256" key="1">
    <source>
        <dbReference type="ARBA" id="ARBA00004508"/>
    </source>
</evidence>
<keyword evidence="6" id="KW-0472">Membrane</keyword>
<dbReference type="AlphaFoldDB" id="A0A9R1V0R5"/>